<evidence type="ECO:0000256" key="2">
    <source>
        <dbReference type="ARBA" id="ARBA00022475"/>
    </source>
</evidence>
<keyword evidence="2" id="KW-1003">Cell membrane</keyword>
<dbReference type="Proteomes" id="UP001519308">
    <property type="component" value="Unassembled WGS sequence"/>
</dbReference>
<name>A0ABS4K1D4_9CLOT</name>
<dbReference type="NCBIfam" id="TIGR02454">
    <property type="entry name" value="ECF_T_CbiQ"/>
    <property type="match status" value="1"/>
</dbReference>
<dbReference type="InterPro" id="IPR003339">
    <property type="entry name" value="ABC/ECF_trnsptr_transmembrane"/>
</dbReference>
<protein>
    <submittedName>
        <fullName evidence="7">Cobalt/nickel transport system permease protein</fullName>
    </submittedName>
</protein>
<reference evidence="7 8" key="1">
    <citation type="submission" date="2021-03" db="EMBL/GenBank/DDBJ databases">
        <title>Genomic Encyclopedia of Type Strains, Phase IV (KMG-IV): sequencing the most valuable type-strain genomes for metagenomic binning, comparative biology and taxonomic classification.</title>
        <authorList>
            <person name="Goeker M."/>
        </authorList>
    </citation>
    <scope>NUCLEOTIDE SEQUENCE [LARGE SCALE GENOMIC DNA]</scope>
    <source>
        <strain evidence="7 8">DSM 28650</strain>
    </source>
</reference>
<dbReference type="CDD" id="cd16914">
    <property type="entry name" value="EcfT"/>
    <property type="match status" value="1"/>
</dbReference>
<dbReference type="EMBL" id="JAGGLL010000009">
    <property type="protein sequence ID" value="MBP2021594.1"/>
    <property type="molecule type" value="Genomic_DNA"/>
</dbReference>
<feature type="transmembrane region" description="Helical" evidence="6">
    <location>
        <begin position="62"/>
        <end position="83"/>
    </location>
</feature>
<dbReference type="InterPro" id="IPR012809">
    <property type="entry name" value="ECF_CbiQ"/>
</dbReference>
<evidence type="ECO:0000256" key="1">
    <source>
        <dbReference type="ARBA" id="ARBA00004651"/>
    </source>
</evidence>
<gene>
    <name evidence="7" type="ORF">J2Z44_001390</name>
</gene>
<evidence type="ECO:0000256" key="4">
    <source>
        <dbReference type="ARBA" id="ARBA00022989"/>
    </source>
</evidence>
<feature type="transmembrane region" description="Helical" evidence="6">
    <location>
        <begin position="155"/>
        <end position="175"/>
    </location>
</feature>
<evidence type="ECO:0000256" key="5">
    <source>
        <dbReference type="ARBA" id="ARBA00023136"/>
    </source>
</evidence>
<keyword evidence="5 6" id="KW-0472">Membrane</keyword>
<evidence type="ECO:0000256" key="3">
    <source>
        <dbReference type="ARBA" id="ARBA00022692"/>
    </source>
</evidence>
<feature type="transmembrane region" description="Helical" evidence="6">
    <location>
        <begin position="22"/>
        <end position="50"/>
    </location>
</feature>
<evidence type="ECO:0000313" key="7">
    <source>
        <dbReference type="EMBL" id="MBP2021594.1"/>
    </source>
</evidence>
<dbReference type="Pfam" id="PF02361">
    <property type="entry name" value="CbiQ"/>
    <property type="match status" value="1"/>
</dbReference>
<organism evidence="7 8">
    <name type="scientific">Clostridium punense</name>
    <dbReference type="NCBI Taxonomy" id="1054297"/>
    <lineage>
        <taxon>Bacteria</taxon>
        <taxon>Bacillati</taxon>
        <taxon>Bacillota</taxon>
        <taxon>Clostridia</taxon>
        <taxon>Eubacteriales</taxon>
        <taxon>Clostridiaceae</taxon>
        <taxon>Clostridium</taxon>
    </lineage>
</organism>
<dbReference type="InterPro" id="IPR052770">
    <property type="entry name" value="Cobalt_transport_CbiQ"/>
</dbReference>
<proteinExistence type="predicted"/>
<dbReference type="PANTHER" id="PTHR43723">
    <property type="entry name" value="COBALT TRANSPORT PROTEIN CBIQ"/>
    <property type="match status" value="1"/>
</dbReference>
<evidence type="ECO:0000256" key="6">
    <source>
        <dbReference type="SAM" id="Phobius"/>
    </source>
</evidence>
<dbReference type="PANTHER" id="PTHR43723:SF1">
    <property type="entry name" value="COBALT TRANSPORT PROTEIN CBIQ"/>
    <property type="match status" value="1"/>
</dbReference>
<keyword evidence="4 6" id="KW-1133">Transmembrane helix</keyword>
<feature type="transmembrane region" description="Helical" evidence="6">
    <location>
        <begin position="121"/>
        <end position="143"/>
    </location>
</feature>
<sequence length="255" mass="28556">MLNIDSYAYNSKLSNSNPTEKLLFSLSTMFLCIYSNSIYIYIGILLFMSYVAVVKGGVPLSLYLKLLLVPTAFLITGVLTIAINKLDSTTGALLYIEVFNTYIGSTSESLFASLKIFCKSLGAVSCLYFLTVTTPMTNILLALKKLKVPALFIELMSLVYYFIFILLNTSANIIISQNSRLGYLNFKSSIKSITLLCSNLFIKSYKRSFDTFTALEARGYTGYLNVIEEDNFKEFLSIPKILFIESLLIILSILL</sequence>
<keyword evidence="8" id="KW-1185">Reference proteome</keyword>
<comment type="subcellular location">
    <subcellularLocation>
        <location evidence="1">Cell membrane</location>
        <topology evidence="1">Multi-pass membrane protein</topology>
    </subcellularLocation>
</comment>
<dbReference type="RefSeq" id="WP_021285762.1">
    <property type="nucleotide sequence ID" value="NZ_JAGGLL010000009.1"/>
</dbReference>
<accession>A0ABS4K1D4</accession>
<comment type="caution">
    <text evidence="7">The sequence shown here is derived from an EMBL/GenBank/DDBJ whole genome shotgun (WGS) entry which is preliminary data.</text>
</comment>
<evidence type="ECO:0000313" key="8">
    <source>
        <dbReference type="Proteomes" id="UP001519308"/>
    </source>
</evidence>
<keyword evidence="3 6" id="KW-0812">Transmembrane</keyword>